<proteinExistence type="predicted"/>
<sequence>MRTAEIHYGDNGHVDVAVPKGTKMEDITKLQSMVIKQINPRGCQACLSGVHFNIREKLEQVIKVDLDKMAVIKDIAIKQH</sequence>
<evidence type="ECO:0000313" key="1">
    <source>
        <dbReference type="EMBL" id="SKD08067.1"/>
    </source>
</evidence>
<evidence type="ECO:0000313" key="2">
    <source>
        <dbReference type="Proteomes" id="UP000190166"/>
    </source>
</evidence>
<accession>A0A1T5P605</accession>
<name>A0A1T5P605_9BACT</name>
<dbReference type="STRING" id="393003.SAMN05660461_4018"/>
<reference evidence="2" key="1">
    <citation type="submission" date="2017-02" db="EMBL/GenBank/DDBJ databases">
        <authorList>
            <person name="Varghese N."/>
            <person name="Submissions S."/>
        </authorList>
    </citation>
    <scope>NUCLEOTIDE SEQUENCE [LARGE SCALE GENOMIC DNA]</scope>
    <source>
        <strain evidence="2">DSM 18108</strain>
    </source>
</reference>
<dbReference type="Proteomes" id="UP000190166">
    <property type="component" value="Unassembled WGS sequence"/>
</dbReference>
<dbReference type="RefSeq" id="WP_079471300.1">
    <property type="nucleotide sequence ID" value="NZ_FUZZ01000003.1"/>
</dbReference>
<protein>
    <submittedName>
        <fullName evidence="1">Uncharacterized protein</fullName>
    </submittedName>
</protein>
<gene>
    <name evidence="1" type="ORF">SAMN05660461_4018</name>
</gene>
<dbReference type="EMBL" id="FUZZ01000003">
    <property type="protein sequence ID" value="SKD08067.1"/>
    <property type="molecule type" value="Genomic_DNA"/>
</dbReference>
<keyword evidence="2" id="KW-1185">Reference proteome</keyword>
<organism evidence="1 2">
    <name type="scientific">Chitinophaga ginsengisegetis</name>
    <dbReference type="NCBI Taxonomy" id="393003"/>
    <lineage>
        <taxon>Bacteria</taxon>
        <taxon>Pseudomonadati</taxon>
        <taxon>Bacteroidota</taxon>
        <taxon>Chitinophagia</taxon>
        <taxon>Chitinophagales</taxon>
        <taxon>Chitinophagaceae</taxon>
        <taxon>Chitinophaga</taxon>
    </lineage>
</organism>
<dbReference type="AlphaFoldDB" id="A0A1T5P605"/>